<dbReference type="InterPro" id="IPR029787">
    <property type="entry name" value="Nucleotide_cyclase"/>
</dbReference>
<accession>A0A7C9MUP9</accession>
<reference evidence="6 7" key="1">
    <citation type="submission" date="2019-12" db="EMBL/GenBank/DDBJ databases">
        <authorList>
            <person name="Lee S.D."/>
        </authorList>
    </citation>
    <scope>NUCLEOTIDE SEQUENCE [LARGE SCALE GENOMIC DNA]</scope>
    <source>
        <strain evidence="6 7">GH1-50</strain>
    </source>
</reference>
<protein>
    <recommendedName>
        <fullName evidence="1">diguanylate cyclase</fullName>
        <ecNumber evidence="1">2.7.7.65</ecNumber>
    </recommendedName>
</protein>
<comment type="catalytic activity">
    <reaction evidence="2">
        <text>2 GTP = 3',3'-c-di-GMP + 2 diphosphate</text>
        <dbReference type="Rhea" id="RHEA:24898"/>
        <dbReference type="ChEBI" id="CHEBI:33019"/>
        <dbReference type="ChEBI" id="CHEBI:37565"/>
        <dbReference type="ChEBI" id="CHEBI:58805"/>
        <dbReference type="EC" id="2.7.7.65"/>
    </reaction>
</comment>
<dbReference type="InterPro" id="IPR001789">
    <property type="entry name" value="Sig_transdc_resp-reg_receiver"/>
</dbReference>
<comment type="caution">
    <text evidence="6">The sequence shown here is derived from an EMBL/GenBank/DDBJ whole genome shotgun (WGS) entry which is preliminary data.</text>
</comment>
<dbReference type="Proteomes" id="UP000480350">
    <property type="component" value="Unassembled WGS sequence"/>
</dbReference>
<dbReference type="Pfam" id="PF00990">
    <property type="entry name" value="GGDEF"/>
    <property type="match status" value="1"/>
</dbReference>
<comment type="caution">
    <text evidence="3">Lacks conserved residue(s) required for the propagation of feature annotation.</text>
</comment>
<evidence type="ECO:0000259" key="5">
    <source>
        <dbReference type="PROSITE" id="PS50887"/>
    </source>
</evidence>
<keyword evidence="7" id="KW-1185">Reference proteome</keyword>
<evidence type="ECO:0000313" key="6">
    <source>
        <dbReference type="EMBL" id="MXQ06314.1"/>
    </source>
</evidence>
<feature type="domain" description="Response regulatory" evidence="4">
    <location>
        <begin position="4"/>
        <end position="116"/>
    </location>
</feature>
<evidence type="ECO:0000313" key="7">
    <source>
        <dbReference type="Proteomes" id="UP000480350"/>
    </source>
</evidence>
<dbReference type="InterPro" id="IPR000160">
    <property type="entry name" value="GGDEF_dom"/>
</dbReference>
<name>A0A7C9MUP9_9RHOB</name>
<dbReference type="InterPro" id="IPR050469">
    <property type="entry name" value="Diguanylate_Cyclase"/>
</dbReference>
<dbReference type="AlphaFoldDB" id="A0A7C9MUP9"/>
<dbReference type="SMART" id="SM00267">
    <property type="entry name" value="GGDEF"/>
    <property type="match status" value="1"/>
</dbReference>
<dbReference type="PANTHER" id="PTHR45138:SF9">
    <property type="entry name" value="DIGUANYLATE CYCLASE DGCM-RELATED"/>
    <property type="match status" value="1"/>
</dbReference>
<dbReference type="GO" id="GO:0043709">
    <property type="term" value="P:cell adhesion involved in single-species biofilm formation"/>
    <property type="evidence" value="ECO:0007669"/>
    <property type="project" value="TreeGrafter"/>
</dbReference>
<dbReference type="GO" id="GO:1902201">
    <property type="term" value="P:negative regulation of bacterial-type flagellum-dependent cell motility"/>
    <property type="evidence" value="ECO:0007669"/>
    <property type="project" value="TreeGrafter"/>
</dbReference>
<dbReference type="SMART" id="SM00448">
    <property type="entry name" value="REC"/>
    <property type="match status" value="1"/>
</dbReference>
<dbReference type="GO" id="GO:0000160">
    <property type="term" value="P:phosphorelay signal transduction system"/>
    <property type="evidence" value="ECO:0007669"/>
    <property type="project" value="InterPro"/>
</dbReference>
<evidence type="ECO:0000259" key="4">
    <source>
        <dbReference type="PROSITE" id="PS50110"/>
    </source>
</evidence>
<dbReference type="PANTHER" id="PTHR45138">
    <property type="entry name" value="REGULATORY COMPONENTS OF SENSORY TRANSDUCTION SYSTEM"/>
    <property type="match status" value="1"/>
</dbReference>
<dbReference type="RefSeq" id="WP_160762263.1">
    <property type="nucleotide sequence ID" value="NZ_WUPT01000001.1"/>
</dbReference>
<dbReference type="Gene3D" id="3.40.50.2300">
    <property type="match status" value="1"/>
</dbReference>
<sequence length="466" mass="50630">MTSRVAIIEDSSVARMLLSSLLTAGHYDVSVGASSETDALLELPPDAVLLGPGVEDAVALIPAIRTKTGASAPPILVLSRDTAPAQRLAALQAGATEVLRYPIDAGHFLARLRSVIRSAEPFRELRRRRVASMQFGFAESAATFERQKRLVLVSENAEPSMIDWPDLPGVRQERCGRREVLSADAQTRQVEAFVLDWSGTFSTAPVRQLLPELRARVHTRHAGIVVLHDPDDDLAAVQALDNGATDAVPLDVAREEIALRLERVLALKGVKDTLRRSTEASVELAVRDSLTGLYNRRYAEAYLADLVSDRAADQAFALMIADIDHFKAINDTYGHAVGDMVLRKVADQLCQQTRAVDLVARLGGEEFLIVLAESNLAQARHAADRLRNRVGRSPIKLDDGSEVAVTVSLGLSMGDARMIERLRGERRLTAPAIGLGDGILSDLISRADRALYRAKALGRNQVQVAV</sequence>
<dbReference type="InterPro" id="IPR043128">
    <property type="entry name" value="Rev_trsase/Diguanyl_cyclase"/>
</dbReference>
<proteinExistence type="predicted"/>
<dbReference type="PROSITE" id="PS50887">
    <property type="entry name" value="GGDEF"/>
    <property type="match status" value="1"/>
</dbReference>
<evidence type="ECO:0000256" key="2">
    <source>
        <dbReference type="ARBA" id="ARBA00034247"/>
    </source>
</evidence>
<dbReference type="NCBIfam" id="TIGR00254">
    <property type="entry name" value="GGDEF"/>
    <property type="match status" value="1"/>
</dbReference>
<dbReference type="Gene3D" id="3.30.70.270">
    <property type="match status" value="1"/>
</dbReference>
<reference evidence="6 7" key="2">
    <citation type="submission" date="2020-03" db="EMBL/GenBank/DDBJ databases">
        <title>Kangsaoukella pontilimi gen. nov., sp. nov., a new member of the family Rhodobacteraceae isolated from a tidal mudflat.</title>
        <authorList>
            <person name="Kim I.S."/>
        </authorList>
    </citation>
    <scope>NUCLEOTIDE SEQUENCE [LARGE SCALE GENOMIC DNA]</scope>
    <source>
        <strain evidence="6 7">GH1-50</strain>
    </source>
</reference>
<dbReference type="GO" id="GO:0052621">
    <property type="term" value="F:diguanylate cyclase activity"/>
    <property type="evidence" value="ECO:0007669"/>
    <property type="project" value="UniProtKB-EC"/>
</dbReference>
<dbReference type="FunFam" id="3.30.70.270:FF:000001">
    <property type="entry name" value="Diguanylate cyclase domain protein"/>
    <property type="match status" value="1"/>
</dbReference>
<dbReference type="GO" id="GO:0005886">
    <property type="term" value="C:plasma membrane"/>
    <property type="evidence" value="ECO:0007669"/>
    <property type="project" value="TreeGrafter"/>
</dbReference>
<dbReference type="EC" id="2.7.7.65" evidence="1"/>
<dbReference type="SUPFAM" id="SSF55073">
    <property type="entry name" value="Nucleotide cyclase"/>
    <property type="match status" value="1"/>
</dbReference>
<gene>
    <name evidence="6" type="ORF">GQ651_00500</name>
</gene>
<evidence type="ECO:0000256" key="3">
    <source>
        <dbReference type="PROSITE-ProRule" id="PRU00169"/>
    </source>
</evidence>
<feature type="domain" description="GGDEF" evidence="5">
    <location>
        <begin position="314"/>
        <end position="466"/>
    </location>
</feature>
<evidence type="ECO:0000256" key="1">
    <source>
        <dbReference type="ARBA" id="ARBA00012528"/>
    </source>
</evidence>
<organism evidence="6 7">
    <name type="scientific">Kangsaoukella pontilimi</name>
    <dbReference type="NCBI Taxonomy" id="2691042"/>
    <lineage>
        <taxon>Bacteria</taxon>
        <taxon>Pseudomonadati</taxon>
        <taxon>Pseudomonadota</taxon>
        <taxon>Alphaproteobacteria</taxon>
        <taxon>Rhodobacterales</taxon>
        <taxon>Paracoccaceae</taxon>
        <taxon>Kangsaoukella</taxon>
    </lineage>
</organism>
<dbReference type="InterPro" id="IPR011006">
    <property type="entry name" value="CheY-like_superfamily"/>
</dbReference>
<dbReference type="CDD" id="cd01949">
    <property type="entry name" value="GGDEF"/>
    <property type="match status" value="1"/>
</dbReference>
<dbReference type="PROSITE" id="PS50110">
    <property type="entry name" value="RESPONSE_REGULATORY"/>
    <property type="match status" value="1"/>
</dbReference>
<dbReference type="EMBL" id="WUPT01000001">
    <property type="protein sequence ID" value="MXQ06314.1"/>
    <property type="molecule type" value="Genomic_DNA"/>
</dbReference>
<dbReference type="SUPFAM" id="SSF52172">
    <property type="entry name" value="CheY-like"/>
    <property type="match status" value="2"/>
</dbReference>